<evidence type="ECO:0000256" key="1">
    <source>
        <dbReference type="SAM" id="Phobius"/>
    </source>
</evidence>
<feature type="transmembrane region" description="Helical" evidence="1">
    <location>
        <begin position="12"/>
        <end position="35"/>
    </location>
</feature>
<reference evidence="2" key="1">
    <citation type="submission" date="2024-05" db="EMBL/GenBank/DDBJ databases">
        <title>Draft genome assemblies of 36 bacteria isolated from hibernating arctic ground squirrels.</title>
        <authorList>
            <person name="McKee H."/>
            <person name="Mullen L."/>
            <person name="Drown D.M."/>
            <person name="Duddleston K.N."/>
        </authorList>
    </citation>
    <scope>NUCLEOTIDE SEQUENCE</scope>
    <source>
        <strain evidence="2">AR004</strain>
    </source>
</reference>
<evidence type="ECO:0008006" key="3">
    <source>
        <dbReference type="Google" id="ProtNLM"/>
    </source>
</evidence>
<keyword evidence="1" id="KW-1133">Transmembrane helix</keyword>
<accession>A0AAU8MZ63</accession>
<keyword evidence="1" id="KW-0812">Transmembrane</keyword>
<proteinExistence type="predicted"/>
<organism evidence="2">
    <name type="scientific">Actinomyces timonensis</name>
    <dbReference type="NCBI Taxonomy" id="1288391"/>
    <lineage>
        <taxon>Bacteria</taxon>
        <taxon>Bacillati</taxon>
        <taxon>Actinomycetota</taxon>
        <taxon>Actinomycetes</taxon>
        <taxon>Actinomycetales</taxon>
        <taxon>Actinomycetaceae</taxon>
        <taxon>Actinomyces</taxon>
    </lineage>
</organism>
<evidence type="ECO:0000313" key="2">
    <source>
        <dbReference type="EMBL" id="XCP81541.1"/>
    </source>
</evidence>
<dbReference type="EMBL" id="CP159989">
    <property type="protein sequence ID" value="XCP81541.1"/>
    <property type="molecule type" value="Genomic_DNA"/>
</dbReference>
<dbReference type="RefSeq" id="WP_366179804.1">
    <property type="nucleotide sequence ID" value="NZ_CP159989.1"/>
</dbReference>
<gene>
    <name evidence="2" type="ORF">ABXS69_05645</name>
</gene>
<name>A0AAU8MZ63_9ACTO</name>
<protein>
    <recommendedName>
        <fullName evidence="3">MFS transporter</fullName>
    </recommendedName>
</protein>
<feature type="transmembrane region" description="Helical" evidence="1">
    <location>
        <begin position="68"/>
        <end position="88"/>
    </location>
</feature>
<keyword evidence="1" id="KW-0472">Membrane</keyword>
<dbReference type="AlphaFoldDB" id="A0AAU8MZ63"/>
<feature type="transmembrane region" description="Helical" evidence="1">
    <location>
        <begin position="42"/>
        <end position="62"/>
    </location>
</feature>
<sequence>MAASGAPIAWHLGGVALILAAGGALVALGMGAGIVMGRIGGILVGMVLAGAGCAVPVAFAAADDIPGLAPGAGLTIVSWLARVIMMAVPPVVGMLADAHGTWVALG</sequence>